<dbReference type="RefSeq" id="WP_262580650.1">
    <property type="nucleotide sequence ID" value="NZ_JAOQJV010000001.1"/>
</dbReference>
<dbReference type="SUPFAM" id="SSF51998">
    <property type="entry name" value="PFL-like glycyl radical enzymes"/>
    <property type="match status" value="1"/>
</dbReference>
<organism evidence="6 7">
    <name type="scientific">Dorea ammoniilytica</name>
    <dbReference type="NCBI Taxonomy" id="2981788"/>
    <lineage>
        <taxon>Bacteria</taxon>
        <taxon>Bacillati</taxon>
        <taxon>Bacillota</taxon>
        <taxon>Clostridia</taxon>
        <taxon>Lachnospirales</taxon>
        <taxon>Lachnospiraceae</taxon>
        <taxon>Dorea</taxon>
    </lineage>
</organism>
<evidence type="ECO:0000256" key="3">
    <source>
        <dbReference type="PROSITE-ProRule" id="PRU00493"/>
    </source>
</evidence>
<evidence type="ECO:0000259" key="4">
    <source>
        <dbReference type="PROSITE" id="PS51149"/>
    </source>
</evidence>
<feature type="domain" description="Glycine radical" evidence="4">
    <location>
        <begin position="703"/>
        <end position="823"/>
    </location>
</feature>
<dbReference type="InterPro" id="IPR004184">
    <property type="entry name" value="PFL_dom"/>
</dbReference>
<sequence>MKYCYEEGQKRTGHVFMGEEITRSARIETLRDTLLEAVPQISADRAMIVTEAYQRYNSETIYIKRAKTLAELLEKLPITILDGELIVGSVSDKLRCAHIFPEFGLDWLIEELDGNPVRPEKRPGDRYEIAEADENKLREITDYWRNNNHEYRCKAVLPEETHLIREMGVTDSYWLMIGGEGHLTVNLKRVVKEGLSNYMKRAKERLENLDLSEPSEAEQKPFLESVLITCDAVIKYAGRYAALAEKQAEETENPVRRKELQHIADICRRVPAEPARDFHEALQSIWFINLCIQLENNGHSISLGRLDQNLFPYYKENINSGVMRDEDALELLECLYLKLFQLHKITSWGNTKSFSGYQLFQNITIGGQDMNGKDATNELSYLILGAQAAIKLHTPSISLRYHDRISEKMMYAAMDVVRLGGGQPAIYSDEVYIPALVNRGIRWDDAVEYSIVGCVEAIVEGKQTGRPNGAGFINLQKIMELALYGGKDPNTDICLHPGKGSLADFASYEELYEAFKEQIRYYFKYQVITDNMIDMVTEKGIADPFVSCLVDDCIDRGKTMKEGGAVYDYCGPLYVGMANVGNTLAALKKLVYDERILTGVQVMHAIQTNYEDLTTVPSGPDIRKMLLDAPKYGNDDDYVDDIMVDYFRFICEETAKYKTTRNGRGPIGCIWQPSTSSVSSNVPCGECVGATPDGRKAGEALADTASPTHGTDTKGITASLKSVGKLPTVLVSGGQLVNVKVMPAMLDGMMTRKMVQVLRTYLGNYKGMHVQINCVSADTLKAAQVHPEEYKDLMVRVAGYSALFTPLDKALQDDIIARTEHSA</sequence>
<dbReference type="Pfam" id="PF01228">
    <property type="entry name" value="Gly_radical"/>
    <property type="match status" value="1"/>
</dbReference>
<dbReference type="PROSITE" id="PS51554">
    <property type="entry name" value="PFL"/>
    <property type="match status" value="1"/>
</dbReference>
<keyword evidence="1 3" id="KW-0556">Organic radical</keyword>
<comment type="caution">
    <text evidence="6">The sequence shown here is derived from an EMBL/GenBank/DDBJ whole genome shotgun (WGS) entry which is preliminary data.</text>
</comment>
<evidence type="ECO:0000256" key="1">
    <source>
        <dbReference type="ARBA" id="ARBA00022818"/>
    </source>
</evidence>
<name>A0ABT2S2W1_9FIRM</name>
<feature type="modified residue" description="Glycine radical" evidence="3">
    <location>
        <position position="799"/>
    </location>
</feature>
<dbReference type="PROSITE" id="PS51149">
    <property type="entry name" value="GLY_RADICAL_2"/>
    <property type="match status" value="1"/>
</dbReference>
<evidence type="ECO:0000313" key="7">
    <source>
        <dbReference type="Proteomes" id="UP001207605"/>
    </source>
</evidence>
<dbReference type="EMBL" id="JAOQJV010000001">
    <property type="protein sequence ID" value="MCU6698858.1"/>
    <property type="molecule type" value="Genomic_DNA"/>
</dbReference>
<reference evidence="6 7" key="1">
    <citation type="journal article" date="2021" name="ISME Commun">
        <title>Automated analysis of genomic sequences facilitates high-throughput and comprehensive description of bacteria.</title>
        <authorList>
            <person name="Hitch T.C.A."/>
        </authorList>
    </citation>
    <scope>NUCLEOTIDE SEQUENCE [LARGE SCALE GENOMIC DNA]</scope>
    <source>
        <strain evidence="6 7">Sanger_02</strain>
    </source>
</reference>
<protein>
    <submittedName>
        <fullName evidence="6">Formate C-acetyltransferase/glycerol dehydratase family glycyl radical enzyme</fullName>
    </submittedName>
</protein>
<accession>A0ABT2S2W1</accession>
<dbReference type="Proteomes" id="UP001207605">
    <property type="component" value="Unassembled WGS sequence"/>
</dbReference>
<dbReference type="Gene3D" id="3.20.70.20">
    <property type="match status" value="1"/>
</dbReference>
<dbReference type="InterPro" id="IPR051215">
    <property type="entry name" value="GRE"/>
</dbReference>
<dbReference type="PANTHER" id="PTHR43641">
    <property type="entry name" value="FORMATE ACETYLTRANSFERASE 3-RELATED"/>
    <property type="match status" value="1"/>
</dbReference>
<dbReference type="PANTHER" id="PTHR43641:SF2">
    <property type="entry name" value="DEHYDRATASE YBIW-RELATED"/>
    <property type="match status" value="1"/>
</dbReference>
<dbReference type="NCBIfam" id="TIGR01774">
    <property type="entry name" value="PFL2-3"/>
    <property type="match status" value="1"/>
</dbReference>
<keyword evidence="7" id="KW-1185">Reference proteome</keyword>
<evidence type="ECO:0000259" key="5">
    <source>
        <dbReference type="PROSITE" id="PS51554"/>
    </source>
</evidence>
<dbReference type="InterPro" id="IPR010098">
    <property type="entry name" value="PFL2/GDeHydtase_fam"/>
</dbReference>
<proteinExistence type="predicted"/>
<evidence type="ECO:0000313" key="6">
    <source>
        <dbReference type="EMBL" id="MCU6698858.1"/>
    </source>
</evidence>
<feature type="domain" description="PFL" evidence="5">
    <location>
        <begin position="25"/>
        <end position="696"/>
    </location>
</feature>
<dbReference type="InterPro" id="IPR001150">
    <property type="entry name" value="Gly_radical"/>
</dbReference>
<dbReference type="Pfam" id="PF02901">
    <property type="entry name" value="PFL-like"/>
    <property type="match status" value="1"/>
</dbReference>
<evidence type="ECO:0000256" key="2">
    <source>
        <dbReference type="ARBA" id="ARBA00023239"/>
    </source>
</evidence>
<gene>
    <name evidence="6" type="ORF">OCV65_01190</name>
</gene>
<keyword evidence="2" id="KW-0456">Lyase</keyword>